<evidence type="ECO:0000256" key="1">
    <source>
        <dbReference type="ARBA" id="ARBA00022999"/>
    </source>
</evidence>
<dbReference type="CTD" id="55620"/>
<reference evidence="6" key="1">
    <citation type="submission" date="2025-08" db="UniProtKB">
        <authorList>
            <consortium name="RefSeq"/>
        </authorList>
    </citation>
    <scope>IDENTIFICATION</scope>
    <source>
        <tissue evidence="6">Blood</tissue>
    </source>
</reference>
<dbReference type="Gene3D" id="3.30.505.10">
    <property type="entry name" value="SH2 domain"/>
    <property type="match status" value="1"/>
</dbReference>
<dbReference type="Proteomes" id="UP001652622">
    <property type="component" value="Unplaced"/>
</dbReference>
<dbReference type="PANTHER" id="PTHR16186:SF11">
    <property type="entry name" value="SIGNAL-TRANSDUCING ADAPTOR PROTEIN 2"/>
    <property type="match status" value="1"/>
</dbReference>
<dbReference type="GeneID" id="117668660"/>
<dbReference type="KEGG" id="pgut:117668660"/>
<organism evidence="5 6">
    <name type="scientific">Pantherophis guttatus</name>
    <name type="common">Corn snake</name>
    <name type="synonym">Elaphe guttata</name>
    <dbReference type="NCBI Taxonomy" id="94885"/>
    <lineage>
        <taxon>Eukaryota</taxon>
        <taxon>Metazoa</taxon>
        <taxon>Chordata</taxon>
        <taxon>Craniata</taxon>
        <taxon>Vertebrata</taxon>
        <taxon>Euteleostomi</taxon>
        <taxon>Lepidosauria</taxon>
        <taxon>Squamata</taxon>
        <taxon>Bifurcata</taxon>
        <taxon>Unidentata</taxon>
        <taxon>Episquamata</taxon>
        <taxon>Toxicofera</taxon>
        <taxon>Serpentes</taxon>
        <taxon>Colubroidea</taxon>
        <taxon>Colubridae</taxon>
        <taxon>Colubrinae</taxon>
        <taxon>Pantherophis</taxon>
    </lineage>
</organism>
<keyword evidence="5" id="KW-1185">Reference proteome</keyword>
<dbReference type="InterPro" id="IPR000980">
    <property type="entry name" value="SH2"/>
</dbReference>
<dbReference type="RefSeq" id="XP_034278605.1">
    <property type="nucleotide sequence ID" value="XM_034422714.2"/>
</dbReference>
<dbReference type="InterPro" id="IPR039111">
    <property type="entry name" value="STAP1/STAP2"/>
</dbReference>
<dbReference type="InterPro" id="IPR011993">
    <property type="entry name" value="PH-like_dom_sf"/>
</dbReference>
<feature type="domain" description="SH2" evidence="4">
    <location>
        <begin position="75"/>
        <end position="165"/>
    </location>
</feature>
<keyword evidence="1 2" id="KW-0727">SH2 domain</keyword>
<sequence length="339" mass="38408">MGFVFPLQMENLEQQEMWKGFILTMLEMKIPESVSLLPGHLYRLSEALEKEQERRSNLSVTLKREEKLPNCFFQVSRMEAVALLEQNENYGNMLLRPGQDGKSFSLTVRQKLHGAVSVKHYKINVVGGEYIIVMEKPSYCSSLMAVLDFFITKTKGILVPLSVEKSYAMALEVMETDQESEQSMSGSPLEPEEPQPPGKGELVKQKSVESLNSNWPSQPPPLPPIVPIPPPRWASAPQPIHVYEEEDPPQKTYVNEEGAAWDEPGDQEARWKGPPPPVRVPPKPPKRPPKSGSLLEGKSSPRNDVPSTKEKTPLFRRTTTELTEELKRKLEERRAKMEN</sequence>
<dbReference type="OMA" id="FVICLDY"/>
<feature type="compositionally biased region" description="Pro residues" evidence="3">
    <location>
        <begin position="217"/>
        <end position="232"/>
    </location>
</feature>
<protein>
    <submittedName>
        <fullName evidence="6">Signal-transducing adaptor protein 2 isoform X1</fullName>
    </submittedName>
</protein>
<name>A0A6P9CFM9_PANGU</name>
<feature type="compositionally biased region" description="Pro residues" evidence="3">
    <location>
        <begin position="273"/>
        <end position="283"/>
    </location>
</feature>
<evidence type="ECO:0000256" key="3">
    <source>
        <dbReference type="SAM" id="MobiDB-lite"/>
    </source>
</evidence>
<dbReference type="AlphaFoldDB" id="A0A6P9CFM9"/>
<feature type="region of interest" description="Disordered" evidence="3">
    <location>
        <begin position="175"/>
        <end position="323"/>
    </location>
</feature>
<dbReference type="InterPro" id="IPR036860">
    <property type="entry name" value="SH2_dom_sf"/>
</dbReference>
<evidence type="ECO:0000313" key="6">
    <source>
        <dbReference type="RefSeq" id="XP_034278605.1"/>
    </source>
</evidence>
<dbReference type="PANTHER" id="PTHR16186">
    <property type="entry name" value="SIGNAL-TRANSDUCING ADAPTOR PROTEIN-RELATED"/>
    <property type="match status" value="1"/>
</dbReference>
<dbReference type="InParanoid" id="A0A6P9CFM9"/>
<proteinExistence type="predicted"/>
<dbReference type="Pfam" id="PF00017">
    <property type="entry name" value="SH2"/>
    <property type="match status" value="1"/>
</dbReference>
<dbReference type="SUPFAM" id="SSF55550">
    <property type="entry name" value="SH2 domain"/>
    <property type="match status" value="1"/>
</dbReference>
<dbReference type="PROSITE" id="PS50001">
    <property type="entry name" value="SH2"/>
    <property type="match status" value="1"/>
</dbReference>
<evidence type="ECO:0000259" key="4">
    <source>
        <dbReference type="PROSITE" id="PS50001"/>
    </source>
</evidence>
<dbReference type="GO" id="GO:0035591">
    <property type="term" value="F:signaling adaptor activity"/>
    <property type="evidence" value="ECO:0007669"/>
    <property type="project" value="InterPro"/>
</dbReference>
<dbReference type="OrthoDB" id="6086001at2759"/>
<evidence type="ECO:0000256" key="2">
    <source>
        <dbReference type="PROSITE-ProRule" id="PRU00191"/>
    </source>
</evidence>
<gene>
    <name evidence="6" type="primary">STAP2</name>
</gene>
<accession>A0A6P9CFM9</accession>
<evidence type="ECO:0000313" key="5">
    <source>
        <dbReference type="Proteomes" id="UP001652622"/>
    </source>
</evidence>
<dbReference type="Gene3D" id="2.30.29.30">
    <property type="entry name" value="Pleckstrin-homology domain (PH domain)/Phosphotyrosine-binding domain (PTB)"/>
    <property type="match status" value="1"/>
</dbReference>